<feature type="chain" id="PRO_5030068371" description="DUF995 domain-containing protein" evidence="1">
    <location>
        <begin position="23"/>
        <end position="159"/>
    </location>
</feature>
<comment type="caution">
    <text evidence="2">The sequence shown here is derived from an EMBL/GenBank/DDBJ whole genome shotgun (WGS) entry which is preliminary data.</text>
</comment>
<keyword evidence="3" id="KW-1185">Reference proteome</keyword>
<keyword evidence="1" id="KW-0732">Signal</keyword>
<gene>
    <name evidence="2" type="ORF">DWE98_17240</name>
</gene>
<dbReference type="RefSeq" id="WP_114830526.1">
    <property type="nucleotide sequence ID" value="NZ_QQTO01000012.1"/>
</dbReference>
<accession>A0A370L4M5</accession>
<reference evidence="3" key="1">
    <citation type="submission" date="2018-07" db="EMBL/GenBank/DDBJ databases">
        <authorList>
            <person name="Safronova V.I."/>
            <person name="Chirak E.R."/>
            <person name="Sazanova A.L."/>
        </authorList>
    </citation>
    <scope>NUCLEOTIDE SEQUENCE [LARGE SCALE GENOMIC DNA]</scope>
    <source>
        <strain evidence="3">RCAM04685</strain>
    </source>
</reference>
<dbReference type="Proteomes" id="UP000255207">
    <property type="component" value="Unassembled WGS sequence"/>
</dbReference>
<name>A0A370L4M5_9HYPH</name>
<proteinExistence type="predicted"/>
<dbReference type="OrthoDB" id="8023482at2"/>
<evidence type="ECO:0008006" key="4">
    <source>
        <dbReference type="Google" id="ProtNLM"/>
    </source>
</evidence>
<dbReference type="EMBL" id="QQTP01000009">
    <property type="protein sequence ID" value="RDJ22915.1"/>
    <property type="molecule type" value="Genomic_DNA"/>
</dbReference>
<protein>
    <recommendedName>
        <fullName evidence="4">DUF995 domain-containing protein</fullName>
    </recommendedName>
</protein>
<dbReference type="AlphaFoldDB" id="A0A370L4M5"/>
<sequence length="159" mass="17220">MRRIGILAAMAALALLSQPAGAADKLTGEQIRRAFEGNTVSGRYTWGGSFTEYHLPDGRALGYNGWKTNTDACWTIRQDQICYYYGPPSARTVYCSTLQLTAGLYVQHDADGGRLNAMMTVEPGNPRGHTDNGKPWVCDGLISQAPGQGAPLSRRLAAR</sequence>
<evidence type="ECO:0000256" key="1">
    <source>
        <dbReference type="SAM" id="SignalP"/>
    </source>
</evidence>
<evidence type="ECO:0000313" key="2">
    <source>
        <dbReference type="EMBL" id="RDJ22915.1"/>
    </source>
</evidence>
<organism evidence="2 3">
    <name type="scientific">Bosea caraganae</name>
    <dbReference type="NCBI Taxonomy" id="2763117"/>
    <lineage>
        <taxon>Bacteria</taxon>
        <taxon>Pseudomonadati</taxon>
        <taxon>Pseudomonadota</taxon>
        <taxon>Alphaproteobacteria</taxon>
        <taxon>Hyphomicrobiales</taxon>
        <taxon>Boseaceae</taxon>
        <taxon>Bosea</taxon>
    </lineage>
</organism>
<evidence type="ECO:0000313" key="3">
    <source>
        <dbReference type="Proteomes" id="UP000255207"/>
    </source>
</evidence>
<feature type="signal peptide" evidence="1">
    <location>
        <begin position="1"/>
        <end position="22"/>
    </location>
</feature>